<gene>
    <name evidence="1" type="ORF">S01H1_63856</name>
</gene>
<name>X0YQB4_9ZZZZ</name>
<feature type="non-terminal residue" evidence="1">
    <location>
        <position position="252"/>
    </location>
</feature>
<sequence>MVRVKMPNSAIEGAVTFQIYVLNQEPSTPIAKWITELHGIGIVYRSSGAFAVSINGVDASKLDIEKGFALIDSLESYYGAAQQYDVSGLGDDTYKLYLTSVGVISSTTGSIPSNSTELNRFKVVSGEATEVIDKRNFIMQRVCSQHFQDLLAANASGIHVAITGTGSEQNITTGITNPDYARNASITASASAAAGNVKIVGLVMSKNDEEDLAINPGGITKGNKAFDAVTKIVIPASLINPETITVGFSDKI</sequence>
<evidence type="ECO:0000313" key="1">
    <source>
        <dbReference type="EMBL" id="GAG38916.1"/>
    </source>
</evidence>
<dbReference type="EMBL" id="BARS01042050">
    <property type="protein sequence ID" value="GAG38916.1"/>
    <property type="molecule type" value="Genomic_DNA"/>
</dbReference>
<accession>X0YQB4</accession>
<organism evidence="1">
    <name type="scientific">marine sediment metagenome</name>
    <dbReference type="NCBI Taxonomy" id="412755"/>
    <lineage>
        <taxon>unclassified sequences</taxon>
        <taxon>metagenomes</taxon>
        <taxon>ecological metagenomes</taxon>
    </lineage>
</organism>
<protein>
    <submittedName>
        <fullName evidence="1">Uncharacterized protein</fullName>
    </submittedName>
</protein>
<dbReference type="AlphaFoldDB" id="X0YQB4"/>
<proteinExistence type="predicted"/>
<reference evidence="1" key="1">
    <citation type="journal article" date="2014" name="Front. Microbiol.">
        <title>High frequency of phylogenetically diverse reductive dehalogenase-homologous genes in deep subseafloor sedimentary metagenomes.</title>
        <authorList>
            <person name="Kawai M."/>
            <person name="Futagami T."/>
            <person name="Toyoda A."/>
            <person name="Takaki Y."/>
            <person name="Nishi S."/>
            <person name="Hori S."/>
            <person name="Arai W."/>
            <person name="Tsubouchi T."/>
            <person name="Morono Y."/>
            <person name="Uchiyama I."/>
            <person name="Ito T."/>
            <person name="Fujiyama A."/>
            <person name="Inagaki F."/>
            <person name="Takami H."/>
        </authorList>
    </citation>
    <scope>NUCLEOTIDE SEQUENCE</scope>
    <source>
        <strain evidence="1">Expedition CK06-06</strain>
    </source>
</reference>
<comment type="caution">
    <text evidence="1">The sequence shown here is derived from an EMBL/GenBank/DDBJ whole genome shotgun (WGS) entry which is preliminary data.</text>
</comment>